<dbReference type="NCBIfam" id="NF004851">
    <property type="entry name" value="PRK06202.1"/>
    <property type="match status" value="1"/>
</dbReference>
<evidence type="ECO:0000313" key="5">
    <source>
        <dbReference type="EMBL" id="WQB70232.1"/>
    </source>
</evidence>
<gene>
    <name evidence="5" type="ORF">T9R20_16265</name>
</gene>
<keyword evidence="2" id="KW-0808">Transferase</keyword>
<reference evidence="5 6" key="1">
    <citation type="submission" date="2023-06" db="EMBL/GenBank/DDBJ databases">
        <title>Rock-solubilizing bacteria, Microbacterium invictum, promotes re-establishment of vegetation in rocky wasteland by accelerating rock bio-weathering and reshaping soil bacterial community.</title>
        <authorList>
            <person name="Liu C."/>
        </authorList>
    </citation>
    <scope>NUCLEOTIDE SEQUENCE [LARGE SCALE GENOMIC DNA]</scope>
    <source>
        <strain evidence="5 6">X-18</strain>
    </source>
</reference>
<evidence type="ECO:0000256" key="1">
    <source>
        <dbReference type="ARBA" id="ARBA00022603"/>
    </source>
</evidence>
<keyword evidence="3" id="KW-0949">S-adenosyl-L-methionine</keyword>
<organism evidence="5 6">
    <name type="scientific">Microbacterium invictum</name>
    <dbReference type="NCBI Taxonomy" id="515415"/>
    <lineage>
        <taxon>Bacteria</taxon>
        <taxon>Bacillati</taxon>
        <taxon>Actinomycetota</taxon>
        <taxon>Actinomycetes</taxon>
        <taxon>Micrococcales</taxon>
        <taxon>Microbacteriaceae</taxon>
        <taxon>Microbacterium</taxon>
    </lineage>
</organism>
<evidence type="ECO:0000259" key="4">
    <source>
        <dbReference type="Pfam" id="PF13649"/>
    </source>
</evidence>
<dbReference type="GO" id="GO:0032259">
    <property type="term" value="P:methylation"/>
    <property type="evidence" value="ECO:0007669"/>
    <property type="project" value="UniProtKB-KW"/>
</dbReference>
<dbReference type="PANTHER" id="PTHR43464:SF19">
    <property type="entry name" value="UBIQUINONE BIOSYNTHESIS O-METHYLTRANSFERASE, MITOCHONDRIAL"/>
    <property type="match status" value="1"/>
</dbReference>
<dbReference type="EMBL" id="CP139779">
    <property type="protein sequence ID" value="WQB70232.1"/>
    <property type="molecule type" value="Genomic_DNA"/>
</dbReference>
<evidence type="ECO:0000256" key="2">
    <source>
        <dbReference type="ARBA" id="ARBA00022679"/>
    </source>
</evidence>
<dbReference type="Gene3D" id="3.40.50.150">
    <property type="entry name" value="Vaccinia Virus protein VP39"/>
    <property type="match status" value="1"/>
</dbReference>
<evidence type="ECO:0000256" key="3">
    <source>
        <dbReference type="ARBA" id="ARBA00022691"/>
    </source>
</evidence>
<dbReference type="SUPFAM" id="SSF53335">
    <property type="entry name" value="S-adenosyl-L-methionine-dependent methyltransferases"/>
    <property type="match status" value="1"/>
</dbReference>
<dbReference type="InterPro" id="IPR041698">
    <property type="entry name" value="Methyltransf_25"/>
</dbReference>
<dbReference type="Proteomes" id="UP001324533">
    <property type="component" value="Chromosome"/>
</dbReference>
<dbReference type="PANTHER" id="PTHR43464">
    <property type="entry name" value="METHYLTRANSFERASE"/>
    <property type="match status" value="1"/>
</dbReference>
<dbReference type="Pfam" id="PF13649">
    <property type="entry name" value="Methyltransf_25"/>
    <property type="match status" value="1"/>
</dbReference>
<feature type="domain" description="Methyltransferase" evidence="4">
    <location>
        <begin position="62"/>
        <end position="147"/>
    </location>
</feature>
<evidence type="ECO:0000313" key="6">
    <source>
        <dbReference type="Proteomes" id="UP001324533"/>
    </source>
</evidence>
<accession>A0ABZ0VBQ5</accession>
<dbReference type="InterPro" id="IPR029063">
    <property type="entry name" value="SAM-dependent_MTases_sf"/>
</dbReference>
<dbReference type="CDD" id="cd02440">
    <property type="entry name" value="AdoMet_MTases"/>
    <property type="match status" value="1"/>
</dbReference>
<sequence length="231" mass="25071">MTLAVRDTRLRELMDDPDCDLERLHATLRRFSVVNRLVSGWGAVYRSTVAPYLRGLGRPARVLDLGCGGGDVIARLASLARREGIVAEWRGVDPDERSLAVARRYAAPGIRFEATDSSALRAAGERFDLVISNHVLHHLDPIAFATFRDDSRALSLGLVLHGDIARGRLAYGLYAAGITPLAPGSFLRTDGLRSIRRSFTAPELADALGSGWRVEQPAPFRVLAVSEGGDA</sequence>
<proteinExistence type="predicted"/>
<keyword evidence="1 5" id="KW-0489">Methyltransferase</keyword>
<dbReference type="RefSeq" id="WP_322410382.1">
    <property type="nucleotide sequence ID" value="NZ_CP139779.1"/>
</dbReference>
<name>A0ABZ0VBQ5_9MICO</name>
<keyword evidence="6" id="KW-1185">Reference proteome</keyword>
<protein>
    <submittedName>
        <fullName evidence="5">Methyltransferase domain-containing protein</fullName>
    </submittedName>
</protein>
<dbReference type="GO" id="GO:0008168">
    <property type="term" value="F:methyltransferase activity"/>
    <property type="evidence" value="ECO:0007669"/>
    <property type="project" value="UniProtKB-KW"/>
</dbReference>